<keyword evidence="2" id="KW-0041">Annexin</keyword>
<dbReference type="OrthoDB" id="2134400at2759"/>
<comment type="caution">
    <text evidence="4">The sequence shown here is derived from an EMBL/GenBank/DDBJ whole genome shotgun (WGS) entry which is preliminary data.</text>
</comment>
<dbReference type="GO" id="GO:0005737">
    <property type="term" value="C:cytoplasm"/>
    <property type="evidence" value="ECO:0007669"/>
    <property type="project" value="TreeGrafter"/>
</dbReference>
<dbReference type="GO" id="GO:0005544">
    <property type="term" value="F:calcium-dependent phospholipid binding"/>
    <property type="evidence" value="ECO:0007669"/>
    <property type="project" value="InterPro"/>
</dbReference>
<dbReference type="Proteomes" id="UP000775872">
    <property type="component" value="Unassembled WGS sequence"/>
</dbReference>
<dbReference type="GO" id="GO:0005634">
    <property type="term" value="C:nucleus"/>
    <property type="evidence" value="ECO:0007669"/>
    <property type="project" value="TreeGrafter"/>
</dbReference>
<dbReference type="InterPro" id="IPR037104">
    <property type="entry name" value="Annexin_sf"/>
</dbReference>
<dbReference type="PANTHER" id="PTHR10502:SF107">
    <property type="entry name" value="ANNEXIN ANXC4 (AFU_ORTHOLOGUE AFUA_3G07020)"/>
    <property type="match status" value="1"/>
</dbReference>
<dbReference type="EMBL" id="CABFOC020000091">
    <property type="protein sequence ID" value="CAH0058636.1"/>
    <property type="molecule type" value="Genomic_DNA"/>
</dbReference>
<proteinExistence type="predicted"/>
<evidence type="ECO:0000256" key="2">
    <source>
        <dbReference type="ARBA" id="ARBA00023216"/>
    </source>
</evidence>
<feature type="region of interest" description="Disordered" evidence="3">
    <location>
        <begin position="1"/>
        <end position="65"/>
    </location>
</feature>
<organism evidence="4 5">
    <name type="scientific">Clonostachys solani</name>
    <dbReference type="NCBI Taxonomy" id="160281"/>
    <lineage>
        <taxon>Eukaryota</taxon>
        <taxon>Fungi</taxon>
        <taxon>Dikarya</taxon>
        <taxon>Ascomycota</taxon>
        <taxon>Pezizomycotina</taxon>
        <taxon>Sordariomycetes</taxon>
        <taxon>Hypocreomycetidae</taxon>
        <taxon>Hypocreales</taxon>
        <taxon>Bionectriaceae</taxon>
        <taxon>Clonostachys</taxon>
    </lineage>
</organism>
<keyword evidence="1" id="KW-0677">Repeat</keyword>
<gene>
    <name evidence="4" type="ORF">CSOL1703_00007658</name>
</gene>
<keyword evidence="5" id="KW-1185">Reference proteome</keyword>
<dbReference type="Gene3D" id="1.10.220.10">
    <property type="entry name" value="Annexin"/>
    <property type="match status" value="3"/>
</dbReference>
<accession>A0A9N9ZNE4</accession>
<sequence length="444" mass="49371">MRADGVENAYPPEPFGESRPVDPFPSALPKSPDGTPILGTSSGETADLTEESVDPTPLPQISPANAVTESTPLEAASIPESTPTTEPVPYVDPMAKEPRGTPEGNILIDVTSVARTLAQTLKGLGAVDTRALIQDLALLTHAEIMSLREEYKSLVKVGPERKGVNVAKHIRVRLKNDSPTLMESCYAVALGKWESEAYWCNIYHHSTEIRRELLIESLMGRTNEEIRLIKDAFSDKKYDNSLQKCLNSELEENKFKKALLLVLEERQMEGFDSNGQPLPIDNERAAKDVEDLRRAIKSEKGGESRLIEILVQGSATYLQELLELYRNQYSSNLAREILQKCGNLVGEFLAHLLNGVINRPVRDALLLYNAITTSRVADSRSQLLTSRLVRCHWDREHMGAVSAAYSSRYGTSLEEAVRESTSGVWGEFCVQLCTAHLKERIYFT</sequence>
<reference evidence="5" key="1">
    <citation type="submission" date="2019-06" db="EMBL/GenBank/DDBJ databases">
        <authorList>
            <person name="Broberg M."/>
        </authorList>
    </citation>
    <scope>NUCLEOTIDE SEQUENCE [LARGE SCALE GENOMIC DNA]</scope>
</reference>
<dbReference type="PROSITE" id="PS51897">
    <property type="entry name" value="ANNEXIN_2"/>
    <property type="match status" value="1"/>
</dbReference>
<dbReference type="GO" id="GO:0005886">
    <property type="term" value="C:plasma membrane"/>
    <property type="evidence" value="ECO:0007669"/>
    <property type="project" value="TreeGrafter"/>
</dbReference>
<dbReference type="GO" id="GO:0001786">
    <property type="term" value="F:phosphatidylserine binding"/>
    <property type="evidence" value="ECO:0007669"/>
    <property type="project" value="TreeGrafter"/>
</dbReference>
<reference evidence="4 5" key="2">
    <citation type="submission" date="2021-10" db="EMBL/GenBank/DDBJ databases">
        <authorList>
            <person name="Piombo E."/>
        </authorList>
    </citation>
    <scope>NUCLEOTIDE SEQUENCE [LARGE SCALE GENOMIC DNA]</scope>
</reference>
<evidence type="ECO:0000313" key="4">
    <source>
        <dbReference type="EMBL" id="CAH0058636.1"/>
    </source>
</evidence>
<evidence type="ECO:0000256" key="1">
    <source>
        <dbReference type="ARBA" id="ARBA00022737"/>
    </source>
</evidence>
<dbReference type="InterPro" id="IPR018502">
    <property type="entry name" value="Annexin_repeat"/>
</dbReference>
<evidence type="ECO:0008006" key="6">
    <source>
        <dbReference type="Google" id="ProtNLM"/>
    </source>
</evidence>
<dbReference type="GO" id="GO:0012506">
    <property type="term" value="C:vesicle membrane"/>
    <property type="evidence" value="ECO:0007669"/>
    <property type="project" value="TreeGrafter"/>
</dbReference>
<name>A0A9N9ZNE4_9HYPO</name>
<protein>
    <recommendedName>
        <fullName evidence="6">Annexin</fullName>
    </recommendedName>
</protein>
<dbReference type="GO" id="GO:0005509">
    <property type="term" value="F:calcium ion binding"/>
    <property type="evidence" value="ECO:0007669"/>
    <property type="project" value="InterPro"/>
</dbReference>
<evidence type="ECO:0000313" key="5">
    <source>
        <dbReference type="Proteomes" id="UP000775872"/>
    </source>
</evidence>
<evidence type="ECO:0000256" key="3">
    <source>
        <dbReference type="SAM" id="MobiDB-lite"/>
    </source>
</evidence>
<dbReference type="SUPFAM" id="SSF47874">
    <property type="entry name" value="Annexin"/>
    <property type="match status" value="1"/>
</dbReference>
<dbReference type="AlphaFoldDB" id="A0A9N9ZNE4"/>
<dbReference type="PANTHER" id="PTHR10502">
    <property type="entry name" value="ANNEXIN"/>
    <property type="match status" value="1"/>
</dbReference>